<feature type="domain" description="Rhodopsin" evidence="2">
    <location>
        <begin position="31"/>
        <end position="185"/>
    </location>
</feature>
<evidence type="ECO:0000259" key="2">
    <source>
        <dbReference type="Pfam" id="PF20684"/>
    </source>
</evidence>
<dbReference type="InterPro" id="IPR049326">
    <property type="entry name" value="Rhodopsin_dom_fungi"/>
</dbReference>
<dbReference type="OrthoDB" id="3918601at2759"/>
<evidence type="ECO:0000313" key="4">
    <source>
        <dbReference type="Proteomes" id="UP000000724"/>
    </source>
</evidence>
<reference evidence="3 4" key="1">
    <citation type="journal article" date="2008" name="Nat. Biotechnol.">
        <title>Genome sequencing and analysis of the filamentous fungus Penicillium chrysogenum.</title>
        <authorList>
            <person name="van den Berg M.A."/>
            <person name="Albang R."/>
            <person name="Albermann K."/>
            <person name="Badger J.H."/>
            <person name="Daran J.-M."/>
            <person name="Driessen A.J.M."/>
            <person name="Garcia-Estrada C."/>
            <person name="Fedorova N.D."/>
            <person name="Harris D.M."/>
            <person name="Heijne W.H.M."/>
            <person name="Joardar V.S."/>
            <person name="Kiel J.A.K.W."/>
            <person name="Kovalchuk A."/>
            <person name="Martin J.F."/>
            <person name="Nierman W.C."/>
            <person name="Nijland J.G."/>
            <person name="Pronk J.T."/>
            <person name="Roubos J.A."/>
            <person name="van der Klei I.J."/>
            <person name="van Peij N.N.M.E."/>
            <person name="Veenhuis M."/>
            <person name="von Doehren H."/>
            <person name="Wagner C."/>
            <person name="Wortman J.R."/>
            <person name="Bovenberg R.A.L."/>
        </authorList>
    </citation>
    <scope>NUCLEOTIDE SEQUENCE [LARGE SCALE GENOMIC DNA]</scope>
    <source>
        <strain evidence="4">ATCC 28089 / DSM 1075 / NRRL 1951 / Wisconsin 54-1255</strain>
    </source>
</reference>
<keyword evidence="4" id="KW-1185">Reference proteome</keyword>
<keyword evidence="1" id="KW-0472">Membrane</keyword>
<keyword evidence="1" id="KW-1133">Transmembrane helix</keyword>
<dbReference type="VEuPathDB" id="FungiDB:PCH_Pc21g06650"/>
<evidence type="ECO:0000313" key="3">
    <source>
        <dbReference type="EMBL" id="CAP95562.1"/>
    </source>
</evidence>
<name>B6HJC9_PENRW</name>
<feature type="transmembrane region" description="Helical" evidence="1">
    <location>
        <begin position="143"/>
        <end position="164"/>
    </location>
</feature>
<dbReference type="BioCyc" id="PCHR:PC21G06650-MONOMER"/>
<dbReference type="PANTHER" id="PTHR38794:SF1">
    <property type="entry name" value="INTEGRAL MEMBRANE PROTEIN"/>
    <property type="match status" value="1"/>
</dbReference>
<feature type="transmembrane region" description="Helical" evidence="1">
    <location>
        <begin position="110"/>
        <end position="131"/>
    </location>
</feature>
<accession>B6HJC9</accession>
<dbReference type="AlphaFoldDB" id="B6HJC9"/>
<dbReference type="Pfam" id="PF20684">
    <property type="entry name" value="Fung_rhodopsin"/>
    <property type="match status" value="1"/>
</dbReference>
<evidence type="ECO:0000256" key="1">
    <source>
        <dbReference type="SAM" id="Phobius"/>
    </source>
</evidence>
<dbReference type="OMA" id="HYSNKAF"/>
<keyword evidence="1" id="KW-0812">Transmembrane</keyword>
<organism evidence="3 4">
    <name type="scientific">Penicillium rubens (strain ATCC 28089 / DSM 1075 / NRRL 1951 / Wisconsin 54-1255)</name>
    <name type="common">Penicillium chrysogenum</name>
    <dbReference type="NCBI Taxonomy" id="500485"/>
    <lineage>
        <taxon>Eukaryota</taxon>
        <taxon>Fungi</taxon>
        <taxon>Dikarya</taxon>
        <taxon>Ascomycota</taxon>
        <taxon>Pezizomycotina</taxon>
        <taxon>Eurotiomycetes</taxon>
        <taxon>Eurotiomycetidae</taxon>
        <taxon>Eurotiales</taxon>
        <taxon>Aspergillaceae</taxon>
        <taxon>Penicillium</taxon>
        <taxon>Penicillium chrysogenum species complex</taxon>
    </lineage>
</organism>
<dbReference type="HOGENOM" id="CLU_036632_5_1_1"/>
<dbReference type="eggNOG" id="ENOG502S3DG">
    <property type="taxonomic scope" value="Eukaryota"/>
</dbReference>
<protein>
    <submittedName>
        <fullName evidence="3">Pc21g06650 protein</fullName>
    </submittedName>
</protein>
<dbReference type="Proteomes" id="UP000000724">
    <property type="component" value="Contig Pc00c21"/>
</dbReference>
<gene>
    <name evidence="3" type="ORF">Pc21g06650</name>
    <name evidence="3" type="ORF">PCH_Pc21g06650</name>
</gene>
<feature type="transmembrane region" description="Helical" evidence="1">
    <location>
        <begin position="12"/>
        <end position="30"/>
    </location>
</feature>
<proteinExistence type="predicted"/>
<sequence length="359" mass="39387">MLPELKNTWTPAVNVLTWFMLVTAILSVLTRLGTKYFIFRKWTFDDGLITTSIVFCIAQSIAVSKAAENGLGQHRDMLSDVKIDHIMKVCDRHAFSGTIANATNGPKAEYAATILFIASICFSKLSLLVFIRNLTPASLDRRFALVLGISIAVWTIASIFTAAFQCHVPQTWNYLHGTCFDRVSSRKASLFSVFLVRVMYVSRPDSVLRKSANEEDTGSVIIAIIFQLAYANQTSSGDFTFDAWSVAIATQVAQAMSIVTACSPQFKPFLDSLQSTGMGLGMTSSNNNGSKHRTYGMSTFKTSRRTADTRSETHELVSVPHEGTHRAMVTSAPDEDAESQSSQSNIIVETTWTVTGGTN</sequence>
<dbReference type="EMBL" id="AM920436">
    <property type="protein sequence ID" value="CAP95562.1"/>
    <property type="molecule type" value="Genomic_DNA"/>
</dbReference>
<dbReference type="PANTHER" id="PTHR38794">
    <property type="entry name" value="INTEGRAL MEMBRANE PROTEIN"/>
    <property type="match status" value="1"/>
</dbReference>